<dbReference type="PANTHER" id="PTHR11086:SF18">
    <property type="entry name" value="DEOXYCYTIDYLATE DEAMINASE"/>
    <property type="match status" value="1"/>
</dbReference>
<dbReference type="GO" id="GO:0005737">
    <property type="term" value="C:cytoplasm"/>
    <property type="evidence" value="ECO:0007669"/>
    <property type="project" value="TreeGrafter"/>
</dbReference>
<dbReference type="PROSITE" id="PS51747">
    <property type="entry name" value="CYT_DCMP_DEAMINASES_2"/>
    <property type="match status" value="1"/>
</dbReference>
<dbReference type="Gene3D" id="3.40.140.10">
    <property type="entry name" value="Cytidine Deaminase, domain 2"/>
    <property type="match status" value="1"/>
</dbReference>
<feature type="binding site" evidence="7">
    <location>
        <position position="70"/>
    </location>
    <ligand>
        <name>Zn(2+)</name>
        <dbReference type="ChEBI" id="CHEBI:29105"/>
        <note>catalytic</note>
    </ligand>
</feature>
<evidence type="ECO:0000256" key="6">
    <source>
        <dbReference type="PIRSR" id="PIRSR006019-1"/>
    </source>
</evidence>
<sequence>MSIELGKWDRRFLGLAAHVAKWSKDPSTQVGAVIANDKRVVSLGFNGFPQGLSDDHRLHDRETKYSLVLHAEENALLFANSDLTGNTIYVYPLPPCSRCAAKIIQTGITRVVTTIPDDMSRWEDSVALTRTIFQESGVEMVEVPLAANSIQTDGTMPFK</sequence>
<dbReference type="InterPro" id="IPR016193">
    <property type="entry name" value="Cytidine_deaminase-like"/>
</dbReference>
<dbReference type="GO" id="GO:0004132">
    <property type="term" value="F:dCMP deaminase activity"/>
    <property type="evidence" value="ECO:0007669"/>
    <property type="project" value="InterPro"/>
</dbReference>
<protein>
    <submittedName>
        <fullName evidence="9">dCMP deaminase family protein</fullName>
    </submittedName>
</protein>
<dbReference type="InterPro" id="IPR015517">
    <property type="entry name" value="dCMP_deaminase-rel"/>
</dbReference>
<dbReference type="CDD" id="cd01286">
    <property type="entry name" value="deoxycytidylate_deaminase"/>
    <property type="match status" value="1"/>
</dbReference>
<evidence type="ECO:0000256" key="1">
    <source>
        <dbReference type="ARBA" id="ARBA00001947"/>
    </source>
</evidence>
<feature type="binding site" evidence="7">
    <location>
        <position position="99"/>
    </location>
    <ligand>
        <name>Zn(2+)</name>
        <dbReference type="ChEBI" id="CHEBI:29105"/>
        <note>catalytic</note>
    </ligand>
</feature>
<dbReference type="InterPro" id="IPR002125">
    <property type="entry name" value="CMP_dCMP_dom"/>
</dbReference>
<keyword evidence="3 7" id="KW-0479">Metal-binding</keyword>
<comment type="cofactor">
    <cofactor evidence="1 7">
        <name>Zn(2+)</name>
        <dbReference type="ChEBI" id="CHEBI:29105"/>
    </cofactor>
</comment>
<feature type="binding site" evidence="7">
    <location>
        <position position="96"/>
    </location>
    <ligand>
        <name>Zn(2+)</name>
        <dbReference type="ChEBI" id="CHEBI:29105"/>
        <note>catalytic</note>
    </ligand>
</feature>
<feature type="domain" description="CMP/dCMP-type deaminase" evidence="8">
    <location>
        <begin position="7"/>
        <end position="125"/>
    </location>
</feature>
<dbReference type="PROSITE" id="PS00903">
    <property type="entry name" value="CYT_DCMP_DEAMINASES_1"/>
    <property type="match status" value="1"/>
</dbReference>
<evidence type="ECO:0000313" key="10">
    <source>
        <dbReference type="Proteomes" id="UP000654401"/>
    </source>
</evidence>
<keyword evidence="4" id="KW-0378">Hydrolase</keyword>
<dbReference type="EMBL" id="JACNFK010000010">
    <property type="protein sequence ID" value="MBC8518873.1"/>
    <property type="molecule type" value="Genomic_DNA"/>
</dbReference>
<evidence type="ECO:0000256" key="5">
    <source>
        <dbReference type="ARBA" id="ARBA00022833"/>
    </source>
</evidence>
<accession>A0A8J6NY28</accession>
<gene>
    <name evidence="9" type="ORF">H8D24_00505</name>
</gene>
<dbReference type="PIRSF" id="PIRSF006019">
    <property type="entry name" value="dCMP_deaminase"/>
    <property type="match status" value="1"/>
</dbReference>
<dbReference type="PANTHER" id="PTHR11086">
    <property type="entry name" value="DEOXYCYTIDYLATE DEAMINASE-RELATED"/>
    <property type="match status" value="1"/>
</dbReference>
<keyword evidence="5 7" id="KW-0862">Zinc</keyword>
<comment type="similarity">
    <text evidence="2">Belongs to the cytidine and deoxycytidylate deaminase family.</text>
</comment>
<organism evidence="9 10">
    <name type="scientific">Candidatus Thiopontia autotrophica</name>
    <dbReference type="NCBI Taxonomy" id="2841688"/>
    <lineage>
        <taxon>Bacteria</taxon>
        <taxon>Pseudomonadati</taxon>
        <taxon>Pseudomonadota</taxon>
        <taxon>Gammaproteobacteria</taxon>
        <taxon>Candidatus Thiopontia</taxon>
    </lineage>
</organism>
<dbReference type="InterPro" id="IPR035105">
    <property type="entry name" value="Deoxycytidylate_deaminase_dom"/>
</dbReference>
<evidence type="ECO:0000256" key="4">
    <source>
        <dbReference type="ARBA" id="ARBA00022801"/>
    </source>
</evidence>
<dbReference type="AlphaFoldDB" id="A0A8J6NY28"/>
<evidence type="ECO:0000259" key="8">
    <source>
        <dbReference type="PROSITE" id="PS51747"/>
    </source>
</evidence>
<dbReference type="GO" id="GO:0006220">
    <property type="term" value="P:pyrimidine nucleotide metabolic process"/>
    <property type="evidence" value="ECO:0007669"/>
    <property type="project" value="InterPro"/>
</dbReference>
<comment type="caution">
    <text evidence="9">The sequence shown here is derived from an EMBL/GenBank/DDBJ whole genome shotgun (WGS) entry which is preliminary data.</text>
</comment>
<dbReference type="InterPro" id="IPR016473">
    <property type="entry name" value="dCMP_deaminase"/>
</dbReference>
<dbReference type="InterPro" id="IPR016192">
    <property type="entry name" value="APOBEC/CMP_deaminase_Zn-bd"/>
</dbReference>
<dbReference type="SUPFAM" id="SSF53927">
    <property type="entry name" value="Cytidine deaminase-like"/>
    <property type="match status" value="1"/>
</dbReference>
<dbReference type="GO" id="GO:0008270">
    <property type="term" value="F:zinc ion binding"/>
    <property type="evidence" value="ECO:0007669"/>
    <property type="project" value="InterPro"/>
</dbReference>
<feature type="active site" description="Proton donor" evidence="6">
    <location>
        <position position="72"/>
    </location>
</feature>
<evidence type="ECO:0000256" key="2">
    <source>
        <dbReference type="ARBA" id="ARBA00006576"/>
    </source>
</evidence>
<evidence type="ECO:0000313" key="9">
    <source>
        <dbReference type="EMBL" id="MBC8518873.1"/>
    </source>
</evidence>
<dbReference type="Pfam" id="PF00383">
    <property type="entry name" value="dCMP_cyt_deam_1"/>
    <property type="match status" value="1"/>
</dbReference>
<evidence type="ECO:0000256" key="7">
    <source>
        <dbReference type="PIRSR" id="PIRSR006019-2"/>
    </source>
</evidence>
<reference evidence="9 10" key="1">
    <citation type="submission" date="2020-08" db="EMBL/GenBank/DDBJ databases">
        <title>Bridging the membrane lipid divide: bacteria of the FCB group superphylum have the potential to synthesize archaeal ether lipids.</title>
        <authorList>
            <person name="Villanueva L."/>
            <person name="Von Meijenfeldt F.A.B."/>
            <person name="Westbye A.B."/>
            <person name="Yadav S."/>
            <person name="Hopmans E.C."/>
            <person name="Dutilh B.E."/>
            <person name="Sinninghe Damste J.S."/>
        </authorList>
    </citation>
    <scope>NUCLEOTIDE SEQUENCE [LARGE SCALE GENOMIC DNA]</scope>
    <source>
        <strain evidence="9">NIOZ-UU100</strain>
    </source>
</reference>
<proteinExistence type="inferred from homology"/>
<evidence type="ECO:0000256" key="3">
    <source>
        <dbReference type="ARBA" id="ARBA00022723"/>
    </source>
</evidence>
<name>A0A8J6NY28_9GAMM</name>
<dbReference type="Proteomes" id="UP000654401">
    <property type="component" value="Unassembled WGS sequence"/>
</dbReference>